<dbReference type="InterPro" id="IPR002937">
    <property type="entry name" value="Amino_oxidase"/>
</dbReference>
<dbReference type="GO" id="GO:0016491">
    <property type="term" value="F:oxidoreductase activity"/>
    <property type="evidence" value="ECO:0007669"/>
    <property type="project" value="InterPro"/>
</dbReference>
<reference evidence="2" key="1">
    <citation type="submission" date="2014-05" db="EMBL/GenBank/DDBJ databases">
        <title>The transcriptome of the halophilic microalga Tetraselmis sp. GSL018 isolated from the Great Salt Lake, Utah.</title>
        <authorList>
            <person name="Jinkerson R.E."/>
            <person name="D'Adamo S."/>
            <person name="Posewitz M.C."/>
        </authorList>
    </citation>
    <scope>NUCLEOTIDE SEQUENCE</scope>
    <source>
        <strain evidence="2">GSL018</strain>
    </source>
</reference>
<dbReference type="PANTHER" id="PTHR43734">
    <property type="entry name" value="PHYTOENE DESATURASE"/>
    <property type="match status" value="1"/>
</dbReference>
<accession>A0A061RAI4</accession>
<feature type="non-terminal residue" evidence="2">
    <location>
        <position position="1"/>
    </location>
</feature>
<evidence type="ECO:0000313" key="2">
    <source>
        <dbReference type="EMBL" id="JAC67635.1"/>
    </source>
</evidence>
<protein>
    <submittedName>
        <fullName evidence="2">Phytoene dehydrogenase</fullName>
    </submittedName>
</protein>
<dbReference type="EMBL" id="GBEZ01018846">
    <property type="protein sequence ID" value="JAC67635.1"/>
    <property type="molecule type" value="Transcribed_RNA"/>
</dbReference>
<proteinExistence type="predicted"/>
<feature type="domain" description="Amine oxidase" evidence="1">
    <location>
        <begin position="51"/>
        <end position="203"/>
    </location>
</feature>
<sequence length="267" mass="29751">GRSYLRFLAEARAALDLGTKNFIERDFDGLGDFLDLALIPLLRSVSVGELLGRHASRMAKRFRDPRLQAMFTFQDLYVGLSPYEAPGVFSLLAATELTDGVWYPEGGFGKIRDGLEEAAKKNGVRVLRGTEVVSISVDADRVAGVTVSGGEYLEADAVVCNNDVANSYGLLSSTYGSEQAADVSALKYSAGVIAFNWCVNKRFTELLHHNIFLSGEYRNSWNLARSPSELVENPNFYVHVRIQQLCPNRGQTPLWFYFPLRIRRIVE</sequence>
<dbReference type="Pfam" id="PF01593">
    <property type="entry name" value="Amino_oxidase"/>
    <property type="match status" value="1"/>
</dbReference>
<dbReference type="AlphaFoldDB" id="A0A061RAI4"/>
<name>A0A061RAI4_9CHLO</name>
<dbReference type="PANTHER" id="PTHR43734:SF1">
    <property type="entry name" value="PHYTOENE DESATURASE"/>
    <property type="match status" value="1"/>
</dbReference>
<dbReference type="SUPFAM" id="SSF51905">
    <property type="entry name" value="FAD/NAD(P)-binding domain"/>
    <property type="match status" value="1"/>
</dbReference>
<dbReference type="InterPro" id="IPR036188">
    <property type="entry name" value="FAD/NAD-bd_sf"/>
</dbReference>
<gene>
    <name evidence="2" type="ORF">TSPGSL018_10638</name>
</gene>
<evidence type="ECO:0000259" key="1">
    <source>
        <dbReference type="Pfam" id="PF01593"/>
    </source>
</evidence>
<organism evidence="2">
    <name type="scientific">Tetraselmis sp. GSL018</name>
    <dbReference type="NCBI Taxonomy" id="582737"/>
    <lineage>
        <taxon>Eukaryota</taxon>
        <taxon>Viridiplantae</taxon>
        <taxon>Chlorophyta</taxon>
        <taxon>core chlorophytes</taxon>
        <taxon>Chlorodendrophyceae</taxon>
        <taxon>Chlorodendrales</taxon>
        <taxon>Chlorodendraceae</taxon>
        <taxon>Tetraselmis</taxon>
    </lineage>
</organism>
<dbReference type="Gene3D" id="3.50.50.60">
    <property type="entry name" value="FAD/NAD(P)-binding domain"/>
    <property type="match status" value="1"/>
</dbReference>